<name>A0A2S3W0A6_9PROT</name>
<dbReference type="InterPro" id="IPR014755">
    <property type="entry name" value="Cu-Rt/internalin_Ig-like"/>
</dbReference>
<dbReference type="SUPFAM" id="SSF81296">
    <property type="entry name" value="E set domains"/>
    <property type="match status" value="1"/>
</dbReference>
<sequence>MKLSGRDGAGIRGRPFFILRGAIEHHLSVIFRRGRAMRNSFSFLPACLAAVLLCAGLARPAWANPSLVHATPAARQSVGAGTVTIRLDFDSVLDPFHTRLVLLGPSGVPQLLLASPKDDEQQAISVDVPLSTPGAYVLQWRAGGKGSGVSHGSVPFDVVAAPQK</sequence>
<gene>
    <name evidence="4" type="ORF">KMAL_20920</name>
</gene>
<dbReference type="AlphaFoldDB" id="A0A2S3W0A6"/>
<reference evidence="4 5" key="1">
    <citation type="submission" date="2018-01" db="EMBL/GenBank/DDBJ databases">
        <title>Draft Genome Sequence of Komagataeibacter maltaceti LMG 1529, a Vinegar Producing Acetic Acid Bacterium Isolated from Malt Vinegar Brewery Acetifiers.</title>
        <authorList>
            <person name="Zhang Q."/>
            <person name="Hollensteiner J."/>
            <person name="Poehlein A."/>
            <person name="Daniel R."/>
        </authorList>
    </citation>
    <scope>NUCLEOTIDE SEQUENCE [LARGE SCALE GENOMIC DNA]</scope>
    <source>
        <strain evidence="4 5">LMG 1529</strain>
    </source>
</reference>
<evidence type="ECO:0000256" key="2">
    <source>
        <dbReference type="ARBA" id="ARBA00023008"/>
    </source>
</evidence>
<protein>
    <recommendedName>
        <fullName evidence="3">CopC domain-containing protein</fullName>
    </recommendedName>
</protein>
<dbReference type="Pfam" id="PF04234">
    <property type="entry name" value="CopC"/>
    <property type="match status" value="1"/>
</dbReference>
<evidence type="ECO:0000313" key="5">
    <source>
        <dbReference type="Proteomes" id="UP000237344"/>
    </source>
</evidence>
<accession>A0A2S3W0A6</accession>
<dbReference type="Proteomes" id="UP000237344">
    <property type="component" value="Unassembled WGS sequence"/>
</dbReference>
<dbReference type="GO" id="GO:0042597">
    <property type="term" value="C:periplasmic space"/>
    <property type="evidence" value="ECO:0007669"/>
    <property type="project" value="InterPro"/>
</dbReference>
<dbReference type="GO" id="GO:0046688">
    <property type="term" value="P:response to copper ion"/>
    <property type="evidence" value="ECO:0007669"/>
    <property type="project" value="InterPro"/>
</dbReference>
<keyword evidence="2" id="KW-0186">Copper</keyword>
<dbReference type="InterPro" id="IPR014756">
    <property type="entry name" value="Ig_E-set"/>
</dbReference>
<dbReference type="GO" id="GO:0005507">
    <property type="term" value="F:copper ion binding"/>
    <property type="evidence" value="ECO:0007669"/>
    <property type="project" value="InterPro"/>
</dbReference>
<dbReference type="Gene3D" id="2.60.40.1220">
    <property type="match status" value="1"/>
</dbReference>
<dbReference type="EMBL" id="POTC01000028">
    <property type="protein sequence ID" value="POF62301.1"/>
    <property type="molecule type" value="Genomic_DNA"/>
</dbReference>
<keyword evidence="5" id="KW-1185">Reference proteome</keyword>
<proteinExistence type="predicted"/>
<keyword evidence="1" id="KW-0732">Signal</keyword>
<dbReference type="InterPro" id="IPR007348">
    <property type="entry name" value="CopC_dom"/>
</dbReference>
<evidence type="ECO:0000313" key="4">
    <source>
        <dbReference type="EMBL" id="POF62301.1"/>
    </source>
</evidence>
<comment type="caution">
    <text evidence="4">The sequence shown here is derived from an EMBL/GenBank/DDBJ whole genome shotgun (WGS) entry which is preliminary data.</text>
</comment>
<organism evidence="4 5">
    <name type="scientific">Novacetimonas maltaceti</name>
    <dbReference type="NCBI Taxonomy" id="1203393"/>
    <lineage>
        <taxon>Bacteria</taxon>
        <taxon>Pseudomonadati</taxon>
        <taxon>Pseudomonadota</taxon>
        <taxon>Alphaproteobacteria</taxon>
        <taxon>Acetobacterales</taxon>
        <taxon>Acetobacteraceae</taxon>
        <taxon>Novacetimonas</taxon>
    </lineage>
</organism>
<evidence type="ECO:0000259" key="3">
    <source>
        <dbReference type="Pfam" id="PF04234"/>
    </source>
</evidence>
<evidence type="ECO:0000256" key="1">
    <source>
        <dbReference type="ARBA" id="ARBA00022729"/>
    </source>
</evidence>
<feature type="domain" description="CopC" evidence="3">
    <location>
        <begin position="66"/>
        <end position="158"/>
    </location>
</feature>